<evidence type="ECO:0000313" key="4">
    <source>
        <dbReference type="EMBL" id="PKD43132.1"/>
    </source>
</evidence>
<keyword evidence="2" id="KW-0732">Signal</keyword>
<dbReference type="Proteomes" id="UP000233398">
    <property type="component" value="Unassembled WGS sequence"/>
</dbReference>
<dbReference type="Pfam" id="PF03168">
    <property type="entry name" value="LEA_2"/>
    <property type="match status" value="2"/>
</dbReference>
<accession>A0A2N0VG13</accession>
<feature type="chain" id="PRO_5014780581" description="Water stress and hypersensitive response domain-containing protein" evidence="2">
    <location>
        <begin position="24"/>
        <end position="282"/>
    </location>
</feature>
<gene>
    <name evidence="4" type="ORF">CWD77_10930</name>
</gene>
<dbReference type="InterPro" id="IPR013990">
    <property type="entry name" value="WHy-dom"/>
</dbReference>
<dbReference type="OrthoDB" id="1523713at2"/>
<dbReference type="SUPFAM" id="SSF117070">
    <property type="entry name" value="LEA14-like"/>
    <property type="match status" value="2"/>
</dbReference>
<feature type="domain" description="Water stress and hypersensitive response" evidence="3">
    <location>
        <begin position="31"/>
        <end position="148"/>
    </location>
</feature>
<dbReference type="PANTHER" id="PTHR31459:SF2">
    <property type="entry name" value="OS03G0843300 PROTEIN"/>
    <property type="match status" value="1"/>
</dbReference>
<comment type="caution">
    <text evidence="4">The sequence shown here is derived from an EMBL/GenBank/DDBJ whole genome shotgun (WGS) entry which is preliminary data.</text>
</comment>
<dbReference type="GO" id="GO:0009269">
    <property type="term" value="P:response to desiccation"/>
    <property type="evidence" value="ECO:0007669"/>
    <property type="project" value="InterPro"/>
</dbReference>
<dbReference type="PANTHER" id="PTHR31459">
    <property type="match status" value="1"/>
</dbReference>
<organism evidence="4 5">
    <name type="scientific">Rhodohalobacter barkolensis</name>
    <dbReference type="NCBI Taxonomy" id="2053187"/>
    <lineage>
        <taxon>Bacteria</taxon>
        <taxon>Pseudomonadati</taxon>
        <taxon>Balneolota</taxon>
        <taxon>Balneolia</taxon>
        <taxon>Balneolales</taxon>
        <taxon>Balneolaceae</taxon>
        <taxon>Rhodohalobacter</taxon>
    </lineage>
</organism>
<dbReference type="RefSeq" id="WP_101073606.1">
    <property type="nucleotide sequence ID" value="NZ_PISP01000003.1"/>
</dbReference>
<evidence type="ECO:0000256" key="2">
    <source>
        <dbReference type="SAM" id="SignalP"/>
    </source>
</evidence>
<dbReference type="Gene3D" id="2.60.40.1820">
    <property type="match status" value="2"/>
</dbReference>
<feature type="signal peptide" evidence="2">
    <location>
        <begin position="1"/>
        <end position="23"/>
    </location>
</feature>
<proteinExistence type="inferred from homology"/>
<keyword evidence="5" id="KW-1185">Reference proteome</keyword>
<sequence length="282" mass="31200">MKRVLLILTAVLILAGCGTIRDAADIREPDVTFQDMSIDQITFDGVTLLFDFEVNNPNRFGVSAEQYSYEFFINEQSFITGLQEDPLSIGRESSQSIQVPVTLNFSEVYETFSSVVRQDSLSYALSTEVEFDMPVLGMRKVPVRTSGEIPIPKVPRISMGDFNVKEMSLSGAEVEVTFNVQNPNPFAISIANAAYELTVNGRKWLDTTLGETIRVGGSERQTISIPIRLSSSQMGSALMDIMRGESTFNYDLKGSADISADLRGFRDGQTFPFDLSGTYTLD</sequence>
<dbReference type="EMBL" id="PISP01000003">
    <property type="protein sequence ID" value="PKD43132.1"/>
    <property type="molecule type" value="Genomic_DNA"/>
</dbReference>
<dbReference type="PROSITE" id="PS51257">
    <property type="entry name" value="PROKAR_LIPOPROTEIN"/>
    <property type="match status" value="1"/>
</dbReference>
<feature type="domain" description="Water stress and hypersensitive response" evidence="3">
    <location>
        <begin position="157"/>
        <end position="278"/>
    </location>
</feature>
<evidence type="ECO:0000256" key="1">
    <source>
        <dbReference type="ARBA" id="ARBA00005960"/>
    </source>
</evidence>
<dbReference type="InterPro" id="IPR045043">
    <property type="entry name" value="Lea14-like"/>
</dbReference>
<reference evidence="4 5" key="1">
    <citation type="submission" date="2017-11" db="EMBL/GenBank/DDBJ databases">
        <title>Rhodohalobacter 15182 sp. nov., isolated from a salt lake.</title>
        <authorList>
            <person name="Han S."/>
        </authorList>
    </citation>
    <scope>NUCLEOTIDE SEQUENCE [LARGE SCALE GENOMIC DNA]</scope>
    <source>
        <strain evidence="4 5">15182</strain>
    </source>
</reference>
<protein>
    <recommendedName>
        <fullName evidence="3">Water stress and hypersensitive response domain-containing protein</fullName>
    </recommendedName>
</protein>
<evidence type="ECO:0000259" key="3">
    <source>
        <dbReference type="SMART" id="SM00769"/>
    </source>
</evidence>
<dbReference type="InterPro" id="IPR004864">
    <property type="entry name" value="LEA_2"/>
</dbReference>
<dbReference type="SMART" id="SM00769">
    <property type="entry name" value="WHy"/>
    <property type="match status" value="2"/>
</dbReference>
<dbReference type="AlphaFoldDB" id="A0A2N0VG13"/>
<name>A0A2N0VG13_9BACT</name>
<comment type="similarity">
    <text evidence="1">Belongs to the LEA type 2 family.</text>
</comment>
<evidence type="ECO:0000313" key="5">
    <source>
        <dbReference type="Proteomes" id="UP000233398"/>
    </source>
</evidence>